<dbReference type="PRINTS" id="PR00120">
    <property type="entry name" value="HATPASE"/>
</dbReference>
<protein>
    <submittedName>
        <fullName evidence="12">Cation-translocating P-type ATPase</fullName>
    </submittedName>
</protein>
<dbReference type="Pfam" id="PF00122">
    <property type="entry name" value="E1-E2_ATPase"/>
    <property type="match status" value="1"/>
</dbReference>
<sequence>MSTREPHTRAEAPWHTSGTADVARRLDVEPDRGLTSDEAGRRLAEHGPNALEEAPTTPLWRRVLALVTEPMTVVLLLAAVVSAVVSRELKTPVVILVVVAFNAVLNLVQERRAETSLAALEDMTVTRSRVRRDGRTVVVAAEDLVPGDVVLLEAGEVVPADGRVLTSAGLEVQEAALTGESAPVAKSPAPVADPDAPTADRTSMVYMSTAVTRGTGSAVVTATGMGTEIGRVAGLLGGAGRETTPLQRQIGQLATLLSVVAGIVIVIVFVLGLLRGEPIEALFLTAVSLAVATIPEGLTAVVAFTLAMGASRLARRGAIVKRLSSVETLGATGHIATDKTGTLTLNQMTARALFAEQRLFEVTGEGYETTGELVPAGDDPVPDIRDALLAMALCSDAVVRDGDVVGDPTEGALVVLAAKGGLDVDAARREWPRAAEVPFDSDRKYMATVHRWSAAPLAGTATSSWLHARAPEDRDGARLLVKGAPDVVLDRCSWLDTPTGAVPLDAAQRERLERLNADIGARGLRVMAVAQRDLGAGEVDLAGSPDALDPQVVGLTLLALVAIVDPPRAEARAAIRQAHEAGIAVHMITGDHVRTASAIARDLGITGEAVSGPDLDRMDDAELAARANGLGVLARVSPEHKIRMVDALRSDGSVVAMTGDGVNDAPALKHADIGIAMGITGTEVAKGAASMILTDDNFATIVAAVREGRGIYDNVVKFVRFQIATAWGFVLIFLTAGVTGLAAGAPFTALQILWVNIIMDGPPAMALGLDRPGDDAMERPPRPPHERILNGSRIGRILYSAVVMAIGTLLVLVLAPGEEPGHGAATVAGTLAFTTFVLFQMVNLLNVRSRDGSVFTRHTLTNRALWGSIAAVLALQVLVVHWAPLQGFFDTTSLSAAQWGLAVAVASSILWLEELRKAMSRARRRPR</sequence>
<dbReference type="EMBL" id="JBHSGF010000001">
    <property type="protein sequence ID" value="MFC4554131.1"/>
    <property type="molecule type" value="Genomic_DNA"/>
</dbReference>
<gene>
    <name evidence="12" type="ORF">ACFO3F_02625</name>
</gene>
<comment type="similarity">
    <text evidence="2">Belongs to the cation transport ATPase (P-type) (TC 3.A.3) family. Type IIA subfamily.</text>
</comment>
<proteinExistence type="inferred from homology"/>
<evidence type="ECO:0000256" key="1">
    <source>
        <dbReference type="ARBA" id="ARBA00004651"/>
    </source>
</evidence>
<dbReference type="Gene3D" id="2.70.150.10">
    <property type="entry name" value="Calcium-transporting ATPase, cytoplasmic transduction domain A"/>
    <property type="match status" value="1"/>
</dbReference>
<dbReference type="NCBIfam" id="TIGR01494">
    <property type="entry name" value="ATPase_P-type"/>
    <property type="match status" value="2"/>
</dbReference>
<dbReference type="InterPro" id="IPR050510">
    <property type="entry name" value="Cation_transp_ATPase_P-type"/>
</dbReference>
<dbReference type="PANTHER" id="PTHR43294">
    <property type="entry name" value="SODIUM/POTASSIUM-TRANSPORTING ATPASE SUBUNIT ALPHA"/>
    <property type="match status" value="1"/>
</dbReference>
<dbReference type="SUPFAM" id="SSF81665">
    <property type="entry name" value="Calcium ATPase, transmembrane domain M"/>
    <property type="match status" value="1"/>
</dbReference>
<dbReference type="InterPro" id="IPR006068">
    <property type="entry name" value="ATPase_P-typ_cation-transptr_C"/>
</dbReference>
<reference evidence="13" key="1">
    <citation type="journal article" date="2019" name="Int. J. Syst. Evol. Microbiol.">
        <title>The Global Catalogue of Microorganisms (GCM) 10K type strain sequencing project: providing services to taxonomists for standard genome sequencing and annotation.</title>
        <authorList>
            <consortium name="The Broad Institute Genomics Platform"/>
            <consortium name="The Broad Institute Genome Sequencing Center for Infectious Disease"/>
            <person name="Wu L."/>
            <person name="Ma J."/>
        </authorList>
    </citation>
    <scope>NUCLEOTIDE SEQUENCE [LARGE SCALE GENOMIC DNA]</scope>
    <source>
        <strain evidence="13">JCM 3369</strain>
    </source>
</reference>
<dbReference type="InterPro" id="IPR008250">
    <property type="entry name" value="ATPase_P-typ_transduc_dom_A_sf"/>
</dbReference>
<keyword evidence="7" id="KW-1133">Transmembrane helix</keyword>
<evidence type="ECO:0000256" key="8">
    <source>
        <dbReference type="ARBA" id="ARBA00023136"/>
    </source>
</evidence>
<dbReference type="Proteomes" id="UP001595955">
    <property type="component" value="Unassembled WGS sequence"/>
</dbReference>
<evidence type="ECO:0000256" key="2">
    <source>
        <dbReference type="ARBA" id="ARBA00005675"/>
    </source>
</evidence>
<dbReference type="SFLD" id="SFLDG00002">
    <property type="entry name" value="C1.7:_P-type_atpase_like"/>
    <property type="match status" value="1"/>
</dbReference>
<evidence type="ECO:0000256" key="5">
    <source>
        <dbReference type="ARBA" id="ARBA00022840"/>
    </source>
</evidence>
<dbReference type="InterPro" id="IPR004014">
    <property type="entry name" value="ATPase_P-typ_cation-transptr_N"/>
</dbReference>
<dbReference type="RefSeq" id="WP_122823319.1">
    <property type="nucleotide sequence ID" value="NZ_CP033325.1"/>
</dbReference>
<comment type="caution">
    <text evidence="12">The sequence shown here is derived from an EMBL/GenBank/DDBJ whole genome shotgun (WGS) entry which is preliminary data.</text>
</comment>
<keyword evidence="4" id="KW-0547">Nucleotide-binding</keyword>
<feature type="region of interest" description="Disordered" evidence="10">
    <location>
        <begin position="1"/>
        <end position="22"/>
    </location>
</feature>
<evidence type="ECO:0000256" key="10">
    <source>
        <dbReference type="SAM" id="MobiDB-lite"/>
    </source>
</evidence>
<dbReference type="Gene3D" id="3.40.1110.10">
    <property type="entry name" value="Calcium-transporting ATPase, cytoplasmic domain N"/>
    <property type="match status" value="1"/>
</dbReference>
<dbReference type="PANTHER" id="PTHR43294:SF20">
    <property type="entry name" value="P-TYPE ATPASE"/>
    <property type="match status" value="1"/>
</dbReference>
<dbReference type="InterPro" id="IPR023299">
    <property type="entry name" value="ATPase_P-typ_cyto_dom_N"/>
</dbReference>
<dbReference type="Gene3D" id="3.40.50.1000">
    <property type="entry name" value="HAD superfamily/HAD-like"/>
    <property type="match status" value="1"/>
</dbReference>
<dbReference type="Pfam" id="PF00689">
    <property type="entry name" value="Cation_ATPase_C"/>
    <property type="match status" value="1"/>
</dbReference>
<dbReference type="PRINTS" id="PR00119">
    <property type="entry name" value="CATATPASE"/>
</dbReference>
<dbReference type="PROSITE" id="PS00154">
    <property type="entry name" value="ATPASE_E1_E2"/>
    <property type="match status" value="1"/>
</dbReference>
<dbReference type="SMART" id="SM00831">
    <property type="entry name" value="Cation_ATPase_N"/>
    <property type="match status" value="1"/>
</dbReference>
<keyword evidence="8" id="KW-0472">Membrane</keyword>
<name>A0ABV9D609_9MICO</name>
<evidence type="ECO:0000256" key="6">
    <source>
        <dbReference type="ARBA" id="ARBA00022967"/>
    </source>
</evidence>
<accession>A0ABV9D609</accession>
<feature type="compositionally biased region" description="Basic and acidic residues" evidence="10">
    <location>
        <begin position="1"/>
        <end position="12"/>
    </location>
</feature>
<keyword evidence="6" id="KW-1278">Translocase</keyword>
<dbReference type="InterPro" id="IPR018303">
    <property type="entry name" value="ATPase_P-typ_P_site"/>
</dbReference>
<dbReference type="InterPro" id="IPR059000">
    <property type="entry name" value="ATPase_P-type_domA"/>
</dbReference>
<comment type="subcellular location">
    <subcellularLocation>
        <location evidence="1">Cell membrane</location>
        <topology evidence="1">Multi-pass membrane protein</topology>
    </subcellularLocation>
</comment>
<evidence type="ECO:0000256" key="4">
    <source>
        <dbReference type="ARBA" id="ARBA00022741"/>
    </source>
</evidence>
<evidence type="ECO:0000313" key="12">
    <source>
        <dbReference type="EMBL" id="MFC4554131.1"/>
    </source>
</evidence>
<evidence type="ECO:0000256" key="3">
    <source>
        <dbReference type="ARBA" id="ARBA00022692"/>
    </source>
</evidence>
<dbReference type="SUPFAM" id="SSF81660">
    <property type="entry name" value="Metal cation-transporting ATPase, ATP-binding domain N"/>
    <property type="match status" value="1"/>
</dbReference>
<dbReference type="SFLD" id="SFLDS00003">
    <property type="entry name" value="Haloacid_Dehalogenase"/>
    <property type="match status" value="1"/>
</dbReference>
<dbReference type="InterPro" id="IPR023214">
    <property type="entry name" value="HAD_sf"/>
</dbReference>
<dbReference type="Pfam" id="PF13246">
    <property type="entry name" value="Cation_ATPase"/>
    <property type="match status" value="1"/>
</dbReference>
<dbReference type="Gene3D" id="1.20.1110.10">
    <property type="entry name" value="Calcium-transporting ATPase, transmembrane domain"/>
    <property type="match status" value="1"/>
</dbReference>
<keyword evidence="3" id="KW-0812">Transmembrane</keyword>
<dbReference type="Pfam" id="PF00690">
    <property type="entry name" value="Cation_ATPase_N"/>
    <property type="match status" value="1"/>
</dbReference>
<evidence type="ECO:0000256" key="9">
    <source>
        <dbReference type="ARBA" id="ARBA00049360"/>
    </source>
</evidence>
<dbReference type="SUPFAM" id="SSF81653">
    <property type="entry name" value="Calcium ATPase, transduction domain A"/>
    <property type="match status" value="1"/>
</dbReference>
<dbReference type="SUPFAM" id="SSF56784">
    <property type="entry name" value="HAD-like"/>
    <property type="match status" value="1"/>
</dbReference>
<keyword evidence="13" id="KW-1185">Reference proteome</keyword>
<evidence type="ECO:0000259" key="11">
    <source>
        <dbReference type="SMART" id="SM00831"/>
    </source>
</evidence>
<dbReference type="SFLD" id="SFLDF00027">
    <property type="entry name" value="p-type_atpase"/>
    <property type="match status" value="1"/>
</dbReference>
<dbReference type="InterPro" id="IPR044492">
    <property type="entry name" value="P_typ_ATPase_HD_dom"/>
</dbReference>
<dbReference type="InterPro" id="IPR023298">
    <property type="entry name" value="ATPase_P-typ_TM_dom_sf"/>
</dbReference>
<organism evidence="12 13">
    <name type="scientific">Georgenia faecalis</name>
    <dbReference type="NCBI Taxonomy" id="2483799"/>
    <lineage>
        <taxon>Bacteria</taxon>
        <taxon>Bacillati</taxon>
        <taxon>Actinomycetota</taxon>
        <taxon>Actinomycetes</taxon>
        <taxon>Micrococcales</taxon>
        <taxon>Bogoriellaceae</taxon>
        <taxon>Georgenia</taxon>
    </lineage>
</organism>
<evidence type="ECO:0000313" key="13">
    <source>
        <dbReference type="Proteomes" id="UP001595955"/>
    </source>
</evidence>
<comment type="catalytic activity">
    <reaction evidence="9">
        <text>ATP + H2O = ADP + phosphate + H(+)</text>
        <dbReference type="Rhea" id="RHEA:13065"/>
        <dbReference type="ChEBI" id="CHEBI:15377"/>
        <dbReference type="ChEBI" id="CHEBI:15378"/>
        <dbReference type="ChEBI" id="CHEBI:30616"/>
        <dbReference type="ChEBI" id="CHEBI:43474"/>
        <dbReference type="ChEBI" id="CHEBI:456216"/>
    </reaction>
</comment>
<dbReference type="InterPro" id="IPR036412">
    <property type="entry name" value="HAD-like_sf"/>
</dbReference>
<evidence type="ECO:0000256" key="7">
    <source>
        <dbReference type="ARBA" id="ARBA00022989"/>
    </source>
</evidence>
<dbReference type="InterPro" id="IPR001757">
    <property type="entry name" value="P_typ_ATPase"/>
</dbReference>
<keyword evidence="5" id="KW-0067">ATP-binding</keyword>
<feature type="domain" description="Cation-transporting P-type ATPase N-terminal" evidence="11">
    <location>
        <begin position="13"/>
        <end position="87"/>
    </location>
</feature>